<accession>A0A8J6MFW4</accession>
<keyword evidence="2" id="KW-0175">Coiled coil</keyword>
<feature type="transmembrane region" description="Helical" evidence="3">
    <location>
        <begin position="137"/>
        <end position="157"/>
    </location>
</feature>
<feature type="domain" description="HTH cro/C1-type" evidence="4">
    <location>
        <begin position="9"/>
        <end position="63"/>
    </location>
</feature>
<evidence type="ECO:0000259" key="4">
    <source>
        <dbReference type="PROSITE" id="PS50943"/>
    </source>
</evidence>
<keyword evidence="3" id="KW-0472">Membrane</keyword>
<dbReference type="Proteomes" id="UP000607645">
    <property type="component" value="Unassembled WGS sequence"/>
</dbReference>
<dbReference type="PANTHER" id="PTHR46558:SF11">
    <property type="entry name" value="HTH-TYPE TRANSCRIPTIONAL REGULATOR XRE"/>
    <property type="match status" value="1"/>
</dbReference>
<evidence type="ECO:0000256" key="1">
    <source>
        <dbReference type="ARBA" id="ARBA00023125"/>
    </source>
</evidence>
<dbReference type="Pfam" id="PF01381">
    <property type="entry name" value="HTH_3"/>
    <property type="match status" value="1"/>
</dbReference>
<dbReference type="CDD" id="cd00093">
    <property type="entry name" value="HTH_XRE"/>
    <property type="match status" value="1"/>
</dbReference>
<proteinExistence type="predicted"/>
<evidence type="ECO:0000313" key="5">
    <source>
        <dbReference type="EMBL" id="MBC5735873.1"/>
    </source>
</evidence>
<feature type="transmembrane region" description="Helical" evidence="3">
    <location>
        <begin position="81"/>
        <end position="101"/>
    </location>
</feature>
<keyword evidence="1" id="KW-0238">DNA-binding</keyword>
<feature type="coiled-coil region" evidence="2">
    <location>
        <begin position="2"/>
        <end position="29"/>
    </location>
</feature>
<dbReference type="PANTHER" id="PTHR46558">
    <property type="entry name" value="TRACRIPTIONAL REGULATORY PROTEIN-RELATED-RELATED"/>
    <property type="match status" value="1"/>
</dbReference>
<organism evidence="5 6">
    <name type="scientific">Lawsonibacter faecis</name>
    <dbReference type="NCBI Taxonomy" id="2763052"/>
    <lineage>
        <taxon>Bacteria</taxon>
        <taxon>Bacillati</taxon>
        <taxon>Bacillota</taxon>
        <taxon>Clostridia</taxon>
        <taxon>Eubacteriales</taxon>
        <taxon>Oscillospiraceae</taxon>
        <taxon>Lawsonibacter</taxon>
    </lineage>
</organism>
<dbReference type="AlphaFoldDB" id="A0A8J6MFW4"/>
<dbReference type="GO" id="GO:0003677">
    <property type="term" value="F:DNA binding"/>
    <property type="evidence" value="ECO:0007669"/>
    <property type="project" value="UniProtKB-KW"/>
</dbReference>
<feature type="transmembrane region" description="Helical" evidence="3">
    <location>
        <begin position="177"/>
        <end position="200"/>
    </location>
</feature>
<evidence type="ECO:0000256" key="3">
    <source>
        <dbReference type="SAM" id="Phobius"/>
    </source>
</evidence>
<feature type="transmembrane region" description="Helical" evidence="3">
    <location>
        <begin position="325"/>
        <end position="348"/>
    </location>
</feature>
<dbReference type="RefSeq" id="WP_186918367.1">
    <property type="nucleotide sequence ID" value="NZ_JACOPQ010000002.1"/>
</dbReference>
<protein>
    <submittedName>
        <fullName evidence="5">Helix-turn-helix transcriptional regulator</fullName>
    </submittedName>
</protein>
<gene>
    <name evidence="5" type="ORF">H8S62_02450</name>
</gene>
<sequence length="361" mass="39999">MEQDFSERLKKYRREKNLTQQELADLLQVSNKTVSRWESGGGYPDVPMLVPLARALGVSVDDLLDGKKTVRTLTRADWQSLLSFAFALGGGVCFYLLDLFMPMLVCYLAYLGCMAYGIYLQRHYCYQSRWFRIGNAVMNFSVNVTLVGKCAVTALTLSGMGDPSGVLRRMLTNQMPALLLAALGILAGGAVLTAITLYLAERRGLGTLRGLRLVFRVRGGGFGRFVPAVGMGLLTAFWGVFLVQNLPLEVYLNQKWIYWGLFGVLLAVCVVLSCKKGRRMGFVPTAALLLGGPLLPGLARQYAWLENSRRFVEVTGKLSERYPRFGVISPGLVATGAVFFFLCVLLAVMKLERKTEEKTEN</sequence>
<keyword evidence="3" id="KW-1133">Transmembrane helix</keyword>
<keyword evidence="3" id="KW-0812">Transmembrane</keyword>
<feature type="transmembrane region" description="Helical" evidence="3">
    <location>
        <begin position="256"/>
        <end position="274"/>
    </location>
</feature>
<dbReference type="SUPFAM" id="SSF47413">
    <property type="entry name" value="lambda repressor-like DNA-binding domains"/>
    <property type="match status" value="1"/>
</dbReference>
<feature type="transmembrane region" description="Helical" evidence="3">
    <location>
        <begin position="107"/>
        <end position="125"/>
    </location>
</feature>
<evidence type="ECO:0000256" key="2">
    <source>
        <dbReference type="SAM" id="Coils"/>
    </source>
</evidence>
<dbReference type="InterPro" id="IPR001387">
    <property type="entry name" value="Cro/C1-type_HTH"/>
</dbReference>
<dbReference type="InterPro" id="IPR010982">
    <property type="entry name" value="Lambda_DNA-bd_dom_sf"/>
</dbReference>
<reference evidence="5" key="1">
    <citation type="submission" date="2020-08" db="EMBL/GenBank/DDBJ databases">
        <title>Genome public.</title>
        <authorList>
            <person name="Liu C."/>
            <person name="Sun Q."/>
        </authorList>
    </citation>
    <scope>NUCLEOTIDE SEQUENCE</scope>
    <source>
        <strain evidence="5">NSJ-52</strain>
    </source>
</reference>
<feature type="transmembrane region" description="Helical" evidence="3">
    <location>
        <begin position="221"/>
        <end position="244"/>
    </location>
</feature>
<dbReference type="PROSITE" id="PS50943">
    <property type="entry name" value="HTH_CROC1"/>
    <property type="match status" value="1"/>
</dbReference>
<dbReference type="Gene3D" id="1.10.260.40">
    <property type="entry name" value="lambda repressor-like DNA-binding domains"/>
    <property type="match status" value="1"/>
</dbReference>
<dbReference type="SMART" id="SM00530">
    <property type="entry name" value="HTH_XRE"/>
    <property type="match status" value="1"/>
</dbReference>
<name>A0A8J6MFW4_9FIRM</name>
<keyword evidence="6" id="KW-1185">Reference proteome</keyword>
<dbReference type="EMBL" id="JACOPQ010000002">
    <property type="protein sequence ID" value="MBC5735873.1"/>
    <property type="molecule type" value="Genomic_DNA"/>
</dbReference>
<feature type="transmembrane region" description="Helical" evidence="3">
    <location>
        <begin position="286"/>
        <end position="305"/>
    </location>
</feature>
<evidence type="ECO:0000313" key="6">
    <source>
        <dbReference type="Proteomes" id="UP000607645"/>
    </source>
</evidence>
<comment type="caution">
    <text evidence="5">The sequence shown here is derived from an EMBL/GenBank/DDBJ whole genome shotgun (WGS) entry which is preliminary data.</text>
</comment>